<gene>
    <name evidence="1" type="ORF">EBM89_17410</name>
</gene>
<organism evidence="1 2">
    <name type="scientific">Cellulomonas triticagri</name>
    <dbReference type="NCBI Taxonomy" id="2483352"/>
    <lineage>
        <taxon>Bacteria</taxon>
        <taxon>Bacillati</taxon>
        <taxon>Actinomycetota</taxon>
        <taxon>Actinomycetes</taxon>
        <taxon>Micrococcales</taxon>
        <taxon>Cellulomonadaceae</taxon>
        <taxon>Cellulomonas</taxon>
    </lineage>
</organism>
<evidence type="ECO:0000313" key="2">
    <source>
        <dbReference type="Proteomes" id="UP000269289"/>
    </source>
</evidence>
<dbReference type="EMBL" id="RFFI01000125">
    <property type="protein sequence ID" value="RMI04874.1"/>
    <property type="molecule type" value="Genomic_DNA"/>
</dbReference>
<proteinExistence type="predicted"/>
<reference evidence="1 2" key="1">
    <citation type="submission" date="2018-10" db="EMBL/GenBank/DDBJ databases">
        <title>Isolation, diversity and antifungal activity of actinobacteria from wheat.</title>
        <authorList>
            <person name="Han C."/>
        </authorList>
    </citation>
    <scope>NUCLEOTIDE SEQUENCE [LARGE SCALE GENOMIC DNA]</scope>
    <source>
        <strain evidence="1 2">NEAU-YY56</strain>
    </source>
</reference>
<accession>A0A3M2IWQ8</accession>
<comment type="caution">
    <text evidence="1">The sequence shown here is derived from an EMBL/GenBank/DDBJ whole genome shotgun (WGS) entry which is preliminary data.</text>
</comment>
<feature type="non-terminal residue" evidence="1">
    <location>
        <position position="78"/>
    </location>
</feature>
<sequence>MLTSGVPERAVLPTLVGMGATRGTGRTRAIVPGAVAVVAGALVLLAGCAPGPDAPAEAASATAVAAPEPVAVVAPDAA</sequence>
<evidence type="ECO:0000313" key="1">
    <source>
        <dbReference type="EMBL" id="RMI04874.1"/>
    </source>
</evidence>
<protein>
    <submittedName>
        <fullName evidence="1">Uncharacterized protein</fullName>
    </submittedName>
</protein>
<name>A0A3M2IWQ8_9CELL</name>
<dbReference type="AlphaFoldDB" id="A0A3M2IWQ8"/>
<dbReference type="Proteomes" id="UP000269289">
    <property type="component" value="Unassembled WGS sequence"/>
</dbReference>
<keyword evidence="2" id="KW-1185">Reference proteome</keyword>